<sequence>MVQDLIDICDAENIRRVVSIGHDHGSGIAARFYNHAPQRVAGLVMLNVGYQIPEKQQSFDLDTNNDIATRIFGWPILEYWHFLTSPEATRLLNNNLERLWDCAHAGTFEEKKSLYCVPGAMKRYLSDHSIPRISTKPYAHDWGLKQRWMSQFQAGGLAGPLCWYTSRVINAQVLSDKHIPDANIVVKVPTLFIGCDRDTVCRPELINGARDAGLLPDLTIKTMEGVAHWPMYEAPQETAMLIMEFLHEKQL</sequence>
<dbReference type="Proteomes" id="UP001271007">
    <property type="component" value="Unassembled WGS sequence"/>
</dbReference>
<evidence type="ECO:0000259" key="3">
    <source>
        <dbReference type="Pfam" id="PF00561"/>
    </source>
</evidence>
<dbReference type="InterPro" id="IPR000639">
    <property type="entry name" value="Epox_hydrolase-like"/>
</dbReference>
<evidence type="ECO:0000256" key="2">
    <source>
        <dbReference type="ARBA" id="ARBA00038334"/>
    </source>
</evidence>
<comment type="caution">
    <text evidence="4">The sequence shown here is derived from an EMBL/GenBank/DDBJ whole genome shotgun (WGS) entry which is preliminary data.</text>
</comment>
<keyword evidence="1" id="KW-0378">Hydrolase</keyword>
<comment type="similarity">
    <text evidence="2">Belongs to the AB hydrolase superfamily. Epoxide hydrolase family.</text>
</comment>
<name>A0AAJ0DKM4_9PEZI</name>
<dbReference type="InterPro" id="IPR000073">
    <property type="entry name" value="AB_hydrolase_1"/>
</dbReference>
<feature type="domain" description="AB hydrolase-1" evidence="3">
    <location>
        <begin position="4"/>
        <end position="235"/>
    </location>
</feature>
<dbReference type="Gene3D" id="3.40.50.1820">
    <property type="entry name" value="alpha/beta hydrolase"/>
    <property type="match status" value="1"/>
</dbReference>
<dbReference type="PRINTS" id="PR00412">
    <property type="entry name" value="EPOXHYDRLASE"/>
</dbReference>
<keyword evidence="5" id="KW-1185">Reference proteome</keyword>
<dbReference type="GO" id="GO:0016787">
    <property type="term" value="F:hydrolase activity"/>
    <property type="evidence" value="ECO:0007669"/>
    <property type="project" value="UniProtKB-KW"/>
</dbReference>
<accession>A0AAJ0DKM4</accession>
<dbReference type="SUPFAM" id="SSF53474">
    <property type="entry name" value="alpha/beta-Hydrolases"/>
    <property type="match status" value="1"/>
</dbReference>
<gene>
    <name evidence="4" type="ORF">LTR09_003634</name>
</gene>
<evidence type="ECO:0000313" key="5">
    <source>
        <dbReference type="Proteomes" id="UP001271007"/>
    </source>
</evidence>
<reference evidence="4" key="1">
    <citation type="submission" date="2023-04" db="EMBL/GenBank/DDBJ databases">
        <title>Black Yeasts Isolated from many extreme environments.</title>
        <authorList>
            <person name="Coleine C."/>
            <person name="Stajich J.E."/>
            <person name="Selbmann L."/>
        </authorList>
    </citation>
    <scope>NUCLEOTIDE SEQUENCE</scope>
    <source>
        <strain evidence="4">CCFEE 5312</strain>
    </source>
</reference>
<protein>
    <recommendedName>
        <fullName evidence="3">AB hydrolase-1 domain-containing protein</fullName>
    </recommendedName>
</protein>
<dbReference type="AlphaFoldDB" id="A0AAJ0DKM4"/>
<evidence type="ECO:0000256" key="1">
    <source>
        <dbReference type="ARBA" id="ARBA00022801"/>
    </source>
</evidence>
<proteinExistence type="inferred from homology"/>
<dbReference type="Pfam" id="PF00561">
    <property type="entry name" value="Abhydrolase_1"/>
    <property type="match status" value="1"/>
</dbReference>
<organism evidence="4 5">
    <name type="scientific">Extremus antarcticus</name>
    <dbReference type="NCBI Taxonomy" id="702011"/>
    <lineage>
        <taxon>Eukaryota</taxon>
        <taxon>Fungi</taxon>
        <taxon>Dikarya</taxon>
        <taxon>Ascomycota</taxon>
        <taxon>Pezizomycotina</taxon>
        <taxon>Dothideomycetes</taxon>
        <taxon>Dothideomycetidae</taxon>
        <taxon>Mycosphaerellales</taxon>
        <taxon>Extremaceae</taxon>
        <taxon>Extremus</taxon>
    </lineage>
</organism>
<dbReference type="PANTHER" id="PTHR43329">
    <property type="entry name" value="EPOXIDE HYDROLASE"/>
    <property type="match status" value="1"/>
</dbReference>
<dbReference type="InterPro" id="IPR029058">
    <property type="entry name" value="AB_hydrolase_fold"/>
</dbReference>
<dbReference type="EMBL" id="JAWDJX010000008">
    <property type="protein sequence ID" value="KAK3055713.1"/>
    <property type="molecule type" value="Genomic_DNA"/>
</dbReference>
<evidence type="ECO:0000313" key="4">
    <source>
        <dbReference type="EMBL" id="KAK3055713.1"/>
    </source>
</evidence>